<dbReference type="AlphaFoldDB" id="A0A6A2YGN0"/>
<evidence type="ECO:0000259" key="3">
    <source>
        <dbReference type="PROSITE" id="PS51778"/>
    </source>
</evidence>
<dbReference type="PROSITE" id="PS51778">
    <property type="entry name" value="VAST"/>
    <property type="match status" value="1"/>
</dbReference>
<evidence type="ECO:0000256" key="2">
    <source>
        <dbReference type="ARBA" id="ARBA00023136"/>
    </source>
</evidence>
<organism evidence="4 5">
    <name type="scientific">Hibiscus syriacus</name>
    <name type="common">Rose of Sharon</name>
    <dbReference type="NCBI Taxonomy" id="106335"/>
    <lineage>
        <taxon>Eukaryota</taxon>
        <taxon>Viridiplantae</taxon>
        <taxon>Streptophyta</taxon>
        <taxon>Embryophyta</taxon>
        <taxon>Tracheophyta</taxon>
        <taxon>Spermatophyta</taxon>
        <taxon>Magnoliopsida</taxon>
        <taxon>eudicotyledons</taxon>
        <taxon>Gunneridae</taxon>
        <taxon>Pentapetalae</taxon>
        <taxon>rosids</taxon>
        <taxon>malvids</taxon>
        <taxon>Malvales</taxon>
        <taxon>Malvaceae</taxon>
        <taxon>Malvoideae</taxon>
        <taxon>Hibiscus</taxon>
    </lineage>
</organism>
<dbReference type="PANTHER" id="PTHR47038:SF1">
    <property type="entry name" value="BAG-ASSOCIATED GRAM PROTEIN 1"/>
    <property type="match status" value="1"/>
</dbReference>
<dbReference type="InterPro" id="IPR031968">
    <property type="entry name" value="VASt"/>
</dbReference>
<reference evidence="4" key="1">
    <citation type="submission" date="2019-09" db="EMBL/GenBank/DDBJ databases">
        <title>Draft genome information of white flower Hibiscus syriacus.</title>
        <authorList>
            <person name="Kim Y.-M."/>
        </authorList>
    </citation>
    <scope>NUCLEOTIDE SEQUENCE [LARGE SCALE GENOMIC DNA]</scope>
    <source>
        <strain evidence="4">YM2019G1</strain>
    </source>
</reference>
<dbReference type="GO" id="GO:0016020">
    <property type="term" value="C:membrane"/>
    <property type="evidence" value="ECO:0007669"/>
    <property type="project" value="UniProtKB-SubCell"/>
</dbReference>
<gene>
    <name evidence="4" type="ORF">F3Y22_tig00111741pilonHSYRG00054</name>
</gene>
<accession>A0A6A2YGN0</accession>
<comment type="subcellular location">
    <subcellularLocation>
        <location evidence="1">Membrane</location>
    </subcellularLocation>
</comment>
<evidence type="ECO:0000256" key="1">
    <source>
        <dbReference type="ARBA" id="ARBA00004370"/>
    </source>
</evidence>
<evidence type="ECO:0000313" key="5">
    <source>
        <dbReference type="Proteomes" id="UP000436088"/>
    </source>
</evidence>
<sequence>MAFDIQLVLKQSYSYCFLHLLKNFACDGLENLRILWELKERGLGGSVPTAICPNDVFQLPRKQSYMVRSMRMCRVNIIGCECKYYNSSELFAFRSEQHQHCVRAVVEGKLQLLQIKNLNLKTEKIPFIKEQVLVGIYNDVFPCTAEKLYNLLLSDDSNFTNEYRSSRKDKNLTMGQWHAADEYEGQLREITFRSICNNPMCPPDSAMTEDQHFVLSSDKKKLV</sequence>
<keyword evidence="5" id="KW-1185">Reference proteome</keyword>
<keyword evidence="2" id="KW-0472">Membrane</keyword>
<dbReference type="EMBL" id="VEPZ02001415">
    <property type="protein sequence ID" value="KAE8674637.1"/>
    <property type="molecule type" value="Genomic_DNA"/>
</dbReference>
<dbReference type="Pfam" id="PF16016">
    <property type="entry name" value="VASt"/>
    <property type="match status" value="1"/>
</dbReference>
<evidence type="ECO:0000313" key="4">
    <source>
        <dbReference type="EMBL" id="KAE8674637.1"/>
    </source>
</evidence>
<protein>
    <recommendedName>
        <fullName evidence="3">VASt domain-containing protein</fullName>
    </recommendedName>
</protein>
<dbReference type="Proteomes" id="UP000436088">
    <property type="component" value="Unassembled WGS sequence"/>
</dbReference>
<dbReference type="InterPro" id="IPR044655">
    <property type="entry name" value="BAGP1-like"/>
</dbReference>
<name>A0A6A2YGN0_HIBSY</name>
<feature type="domain" description="VASt" evidence="3">
    <location>
        <begin position="129"/>
        <end position="223"/>
    </location>
</feature>
<comment type="caution">
    <text evidence="4">The sequence shown here is derived from an EMBL/GenBank/DDBJ whole genome shotgun (WGS) entry which is preliminary data.</text>
</comment>
<proteinExistence type="predicted"/>
<dbReference type="PANTHER" id="PTHR47038">
    <property type="entry name" value="BAG-ASSOCIATED GRAM PROTEIN 1"/>
    <property type="match status" value="1"/>
</dbReference>